<dbReference type="AlphaFoldDB" id="A0A9Q3PSR2"/>
<keyword evidence="2" id="KW-1185">Reference proteome</keyword>
<gene>
    <name evidence="1" type="ORF">O181_112434</name>
</gene>
<accession>A0A9Q3PSR2</accession>
<protein>
    <submittedName>
        <fullName evidence="1">Uncharacterized protein</fullName>
    </submittedName>
</protein>
<dbReference type="OrthoDB" id="3344688at2759"/>
<reference evidence="1" key="1">
    <citation type="submission" date="2021-03" db="EMBL/GenBank/DDBJ databases">
        <title>Draft genome sequence of rust myrtle Austropuccinia psidii MF-1, a brazilian biotype.</title>
        <authorList>
            <person name="Quecine M.C."/>
            <person name="Pachon D.M.R."/>
            <person name="Bonatelli M.L."/>
            <person name="Correr F.H."/>
            <person name="Franceschini L.M."/>
            <person name="Leite T.F."/>
            <person name="Margarido G.R.A."/>
            <person name="Almeida C.A."/>
            <person name="Ferrarezi J.A."/>
            <person name="Labate C.A."/>
        </authorList>
    </citation>
    <scope>NUCLEOTIDE SEQUENCE</scope>
    <source>
        <strain evidence="1">MF-1</strain>
    </source>
</reference>
<organism evidence="1 2">
    <name type="scientific">Austropuccinia psidii MF-1</name>
    <dbReference type="NCBI Taxonomy" id="1389203"/>
    <lineage>
        <taxon>Eukaryota</taxon>
        <taxon>Fungi</taxon>
        <taxon>Dikarya</taxon>
        <taxon>Basidiomycota</taxon>
        <taxon>Pucciniomycotina</taxon>
        <taxon>Pucciniomycetes</taxon>
        <taxon>Pucciniales</taxon>
        <taxon>Sphaerophragmiaceae</taxon>
        <taxon>Austropuccinia</taxon>
    </lineage>
</organism>
<dbReference type="EMBL" id="AVOT02090631">
    <property type="protein sequence ID" value="MBW0572719.1"/>
    <property type="molecule type" value="Genomic_DNA"/>
</dbReference>
<dbReference type="Proteomes" id="UP000765509">
    <property type="component" value="Unassembled WGS sequence"/>
</dbReference>
<proteinExistence type="predicted"/>
<name>A0A9Q3PSR2_9BASI</name>
<evidence type="ECO:0000313" key="1">
    <source>
        <dbReference type="EMBL" id="MBW0572719.1"/>
    </source>
</evidence>
<sequence>MDAQPLLSNPHTSLHTSIHNKTAVGISTDAMNRKQTQHLIRDFNIINEYIATNKLRIQWVSTKEKLADIMTKSLGHVKVTQFTNNVNWQ</sequence>
<evidence type="ECO:0000313" key="2">
    <source>
        <dbReference type="Proteomes" id="UP000765509"/>
    </source>
</evidence>
<comment type="caution">
    <text evidence="1">The sequence shown here is derived from an EMBL/GenBank/DDBJ whole genome shotgun (WGS) entry which is preliminary data.</text>
</comment>